<dbReference type="InterPro" id="IPR013149">
    <property type="entry name" value="ADH-like_C"/>
</dbReference>
<dbReference type="GO" id="GO:0070402">
    <property type="term" value="F:NADPH binding"/>
    <property type="evidence" value="ECO:0007669"/>
    <property type="project" value="TreeGrafter"/>
</dbReference>
<dbReference type="Pfam" id="PF08240">
    <property type="entry name" value="ADH_N"/>
    <property type="match status" value="1"/>
</dbReference>
<sequence>MLPQYFSHISFKQPGNPDVLSLSMSPLPKPIDEQVLIKVSAAGVNGPDIAQRQGIYPAPISASPILGLEVSGVIVAIGEQVSHWKIGDKVCALLPGGGYGEYVLTQSSHCLPIPKGFSDIEAAVLPETMFTVWGNLFDRGELQAGETVLIHGASGGLGNCAISLAKAFGATVITTSGSEDKQQHCLGLGADHAFNYHDPELLEQINQVTNHQGVDLIFDMAAGDFVNLNLKLLAEDGRLVTVALKRGAKANVDVFRLMAKRITWTGSTLRPQSDAAKANIANRLLQSVWPLLEQNKFRPHIHQTFKLTDAKKAHELLESGQHRGKVVLKICSL</sequence>
<dbReference type="CDD" id="cd05276">
    <property type="entry name" value="p53_inducible_oxidoreductase"/>
    <property type="match status" value="1"/>
</dbReference>
<dbReference type="GO" id="GO:0016651">
    <property type="term" value="F:oxidoreductase activity, acting on NAD(P)H"/>
    <property type="evidence" value="ECO:0007669"/>
    <property type="project" value="TreeGrafter"/>
</dbReference>
<keyword evidence="2" id="KW-0560">Oxidoreductase</keyword>
<accession>A0A3A6TIS7</accession>
<reference evidence="4 5" key="1">
    <citation type="submission" date="2018-09" db="EMBL/GenBank/DDBJ databases">
        <title>Phylogeny of the Shewanellaceae, and recommendation for two new genera, Pseudoshewanella and Parashewanella.</title>
        <authorList>
            <person name="Wang G."/>
        </authorList>
    </citation>
    <scope>NUCLEOTIDE SEQUENCE [LARGE SCALE GENOMIC DNA]</scope>
    <source>
        <strain evidence="4 5">KCTC 22492</strain>
    </source>
</reference>
<evidence type="ECO:0000259" key="3">
    <source>
        <dbReference type="SMART" id="SM00829"/>
    </source>
</evidence>
<evidence type="ECO:0000313" key="5">
    <source>
        <dbReference type="Proteomes" id="UP000273022"/>
    </source>
</evidence>
<dbReference type="Pfam" id="PF00107">
    <property type="entry name" value="ADH_zinc_N"/>
    <property type="match status" value="1"/>
</dbReference>
<dbReference type="InterPro" id="IPR014189">
    <property type="entry name" value="Quinone_OxRdtase_PIG3"/>
</dbReference>
<dbReference type="OrthoDB" id="9780520at2"/>
<keyword evidence="5" id="KW-1185">Reference proteome</keyword>
<organism evidence="4 5">
    <name type="scientific">Parashewanella spongiae</name>
    <dbReference type="NCBI Taxonomy" id="342950"/>
    <lineage>
        <taxon>Bacteria</taxon>
        <taxon>Pseudomonadati</taxon>
        <taxon>Pseudomonadota</taxon>
        <taxon>Gammaproteobacteria</taxon>
        <taxon>Alteromonadales</taxon>
        <taxon>Shewanellaceae</taxon>
        <taxon>Parashewanella</taxon>
    </lineage>
</organism>
<dbReference type="InterPro" id="IPR020843">
    <property type="entry name" value="ER"/>
</dbReference>
<evidence type="ECO:0000313" key="4">
    <source>
        <dbReference type="EMBL" id="RJY06998.1"/>
    </source>
</evidence>
<dbReference type="InterPro" id="IPR036291">
    <property type="entry name" value="NAD(P)-bd_dom_sf"/>
</dbReference>
<name>A0A3A6TIS7_9GAMM</name>
<dbReference type="NCBIfam" id="TIGR02824">
    <property type="entry name" value="quinone_pig3"/>
    <property type="match status" value="1"/>
</dbReference>
<dbReference type="SMART" id="SM00829">
    <property type="entry name" value="PKS_ER"/>
    <property type="match status" value="1"/>
</dbReference>
<evidence type="ECO:0000256" key="2">
    <source>
        <dbReference type="ARBA" id="ARBA00023002"/>
    </source>
</evidence>
<comment type="caution">
    <text evidence="4">The sequence shown here is derived from an EMBL/GenBank/DDBJ whole genome shotgun (WGS) entry which is preliminary data.</text>
</comment>
<gene>
    <name evidence="4" type="ORF">D5R81_16865</name>
</gene>
<dbReference type="Proteomes" id="UP000273022">
    <property type="component" value="Unassembled WGS sequence"/>
</dbReference>
<feature type="domain" description="Enoyl reductase (ER)" evidence="3">
    <location>
        <begin position="15"/>
        <end position="328"/>
    </location>
</feature>
<keyword evidence="1" id="KW-0521">NADP</keyword>
<dbReference type="EMBL" id="QYYH01000141">
    <property type="protein sequence ID" value="RJY06998.1"/>
    <property type="molecule type" value="Genomic_DNA"/>
</dbReference>
<dbReference type="AlphaFoldDB" id="A0A3A6TIS7"/>
<protein>
    <submittedName>
        <fullName evidence="4">NAD(P)H-quinone oxidoreductase</fullName>
    </submittedName>
</protein>
<evidence type="ECO:0000256" key="1">
    <source>
        <dbReference type="ARBA" id="ARBA00022857"/>
    </source>
</evidence>
<dbReference type="SUPFAM" id="SSF50129">
    <property type="entry name" value="GroES-like"/>
    <property type="match status" value="1"/>
</dbReference>
<dbReference type="InterPro" id="IPR013154">
    <property type="entry name" value="ADH-like_N"/>
</dbReference>
<dbReference type="SUPFAM" id="SSF51735">
    <property type="entry name" value="NAD(P)-binding Rossmann-fold domains"/>
    <property type="match status" value="1"/>
</dbReference>
<dbReference type="RefSeq" id="WP_121854788.1">
    <property type="nucleotide sequence ID" value="NZ_CP037952.1"/>
</dbReference>
<dbReference type="Gene3D" id="3.40.50.720">
    <property type="entry name" value="NAD(P)-binding Rossmann-like Domain"/>
    <property type="match status" value="1"/>
</dbReference>
<proteinExistence type="predicted"/>
<dbReference type="PANTHER" id="PTHR48106:SF8">
    <property type="entry name" value="OS02G0805600 PROTEIN"/>
    <property type="match status" value="1"/>
</dbReference>
<dbReference type="InterPro" id="IPR011032">
    <property type="entry name" value="GroES-like_sf"/>
</dbReference>
<dbReference type="Gene3D" id="3.90.180.10">
    <property type="entry name" value="Medium-chain alcohol dehydrogenases, catalytic domain"/>
    <property type="match status" value="1"/>
</dbReference>
<dbReference type="PANTHER" id="PTHR48106">
    <property type="entry name" value="QUINONE OXIDOREDUCTASE PIG3-RELATED"/>
    <property type="match status" value="1"/>
</dbReference>